<keyword evidence="1 3" id="KW-0808">Transferase</keyword>
<evidence type="ECO:0000256" key="1">
    <source>
        <dbReference type="ARBA" id="ARBA00022679"/>
    </source>
</evidence>
<dbReference type="SUPFAM" id="SSF55729">
    <property type="entry name" value="Acyl-CoA N-acyltransferases (Nat)"/>
    <property type="match status" value="1"/>
</dbReference>
<dbReference type="Proteomes" id="UP000392064">
    <property type="component" value="Chromosome"/>
</dbReference>
<dbReference type="RefSeq" id="WP_153651467.1">
    <property type="nucleotide sequence ID" value="NZ_CP045737.1"/>
</dbReference>
<name>A0A5Q2MIQ3_9ACTN</name>
<dbReference type="InterPro" id="IPR000182">
    <property type="entry name" value="GNAT_dom"/>
</dbReference>
<protein>
    <submittedName>
        <fullName evidence="3">GNAT family N-acetyltransferase</fullName>
    </submittedName>
</protein>
<dbReference type="CDD" id="cd04301">
    <property type="entry name" value="NAT_SF"/>
    <property type="match status" value="1"/>
</dbReference>
<evidence type="ECO:0000313" key="3">
    <source>
        <dbReference type="EMBL" id="QGG40195.1"/>
    </source>
</evidence>
<evidence type="ECO:0000256" key="2">
    <source>
        <dbReference type="ARBA" id="ARBA00023315"/>
    </source>
</evidence>
<proteinExistence type="predicted"/>
<evidence type="ECO:0000313" key="4">
    <source>
        <dbReference type="Proteomes" id="UP000392064"/>
    </source>
</evidence>
<dbReference type="Gene3D" id="3.40.630.30">
    <property type="match status" value="1"/>
</dbReference>
<dbReference type="AlphaFoldDB" id="A0A5Q2MIQ3"/>
<dbReference type="EMBL" id="CP045737">
    <property type="protein sequence ID" value="QGG40195.1"/>
    <property type="molecule type" value="Genomic_DNA"/>
</dbReference>
<gene>
    <name evidence="3" type="ORF">GEV26_01735</name>
</gene>
<dbReference type="InterPro" id="IPR016181">
    <property type="entry name" value="Acyl_CoA_acyltransferase"/>
</dbReference>
<reference evidence="3 4" key="1">
    <citation type="submission" date="2019-11" db="EMBL/GenBank/DDBJ databases">
        <authorList>
            <person name="Li J."/>
        </authorList>
    </citation>
    <scope>NUCLEOTIDE SEQUENCE [LARGE SCALE GENOMIC DNA]</scope>
    <source>
        <strain evidence="3 4">MF47</strain>
    </source>
</reference>
<keyword evidence="4" id="KW-1185">Reference proteome</keyword>
<accession>A0A5Q2MIQ3</accession>
<dbReference type="PROSITE" id="PS51186">
    <property type="entry name" value="GNAT"/>
    <property type="match status" value="1"/>
</dbReference>
<organism evidence="3 4">
    <name type="scientific">Aeromicrobium yanjiei</name>
    <dbReference type="NCBI Taxonomy" id="2662028"/>
    <lineage>
        <taxon>Bacteria</taxon>
        <taxon>Bacillati</taxon>
        <taxon>Actinomycetota</taxon>
        <taxon>Actinomycetes</taxon>
        <taxon>Propionibacteriales</taxon>
        <taxon>Nocardioidaceae</taxon>
        <taxon>Aeromicrobium</taxon>
    </lineage>
</organism>
<sequence length="164" mass="18102">MILRDAAPSDVADLLAIHNEAVRDTTAIWDETETDLAERSAWLEGRLSAGFPVLVVEIEGAVVGYASYGPWRPKTGYRHTVEDSLYVRSSHQGRGLASILLDALIARAREAGLHRMVAMIESTNTLSVGLHERRGFRTAGVLTQVGSKFGRWLDLTVMQLDLDR</sequence>
<dbReference type="KEGG" id="aef:GEV26_01735"/>
<dbReference type="PANTHER" id="PTHR43072">
    <property type="entry name" value="N-ACETYLTRANSFERASE"/>
    <property type="match status" value="1"/>
</dbReference>
<dbReference type="Pfam" id="PF00583">
    <property type="entry name" value="Acetyltransf_1"/>
    <property type="match status" value="1"/>
</dbReference>
<keyword evidence="2" id="KW-0012">Acyltransferase</keyword>
<dbReference type="PANTHER" id="PTHR43072:SF23">
    <property type="entry name" value="UPF0039 PROTEIN C11D3.02C"/>
    <property type="match status" value="1"/>
</dbReference>
<dbReference type="GO" id="GO:0016747">
    <property type="term" value="F:acyltransferase activity, transferring groups other than amino-acyl groups"/>
    <property type="evidence" value="ECO:0007669"/>
    <property type="project" value="InterPro"/>
</dbReference>